<gene>
    <name evidence="1" type="ORF">MNBD_GAMMA09-3161</name>
</gene>
<dbReference type="EMBL" id="UOFI01000132">
    <property type="protein sequence ID" value="VAW68518.1"/>
    <property type="molecule type" value="Genomic_DNA"/>
</dbReference>
<protein>
    <submittedName>
        <fullName evidence="1">Uncharacterized protein</fullName>
    </submittedName>
</protein>
<organism evidence="1">
    <name type="scientific">hydrothermal vent metagenome</name>
    <dbReference type="NCBI Taxonomy" id="652676"/>
    <lineage>
        <taxon>unclassified sequences</taxon>
        <taxon>metagenomes</taxon>
        <taxon>ecological metagenomes</taxon>
    </lineage>
</organism>
<sequence>MESFRCLIVDIPQQMLADIVRRLAEKNEGIKIIDQLQGADGLIDIIKKKKSMF</sequence>
<name>A0A3B0XJL2_9ZZZZ</name>
<proteinExistence type="predicted"/>
<reference evidence="1" key="1">
    <citation type="submission" date="2018-06" db="EMBL/GenBank/DDBJ databases">
        <authorList>
            <person name="Zhirakovskaya E."/>
        </authorList>
    </citation>
    <scope>NUCLEOTIDE SEQUENCE</scope>
</reference>
<accession>A0A3B0XJL2</accession>
<dbReference type="AlphaFoldDB" id="A0A3B0XJL2"/>
<evidence type="ECO:0000313" key="1">
    <source>
        <dbReference type="EMBL" id="VAW68518.1"/>
    </source>
</evidence>